<evidence type="ECO:0000256" key="6">
    <source>
        <dbReference type="ARBA" id="ARBA00022603"/>
    </source>
</evidence>
<dbReference type="InterPro" id="IPR013785">
    <property type="entry name" value="Aldolase_TIM"/>
</dbReference>
<dbReference type="PROSITE" id="PS51918">
    <property type="entry name" value="RADICAL_SAM"/>
    <property type="match status" value="1"/>
</dbReference>
<keyword evidence="4 14" id="KW-0963">Cytoplasm</keyword>
<dbReference type="GO" id="GO:0030488">
    <property type="term" value="P:tRNA methylation"/>
    <property type="evidence" value="ECO:0007669"/>
    <property type="project" value="UniProtKB-UniRule"/>
</dbReference>
<accession>A0A1I4U9I9</accession>
<evidence type="ECO:0000256" key="12">
    <source>
        <dbReference type="ARBA" id="ARBA00023014"/>
    </source>
</evidence>
<feature type="domain" description="Radical SAM core" evidence="15">
    <location>
        <begin position="104"/>
        <end position="335"/>
    </location>
</feature>
<dbReference type="Gene3D" id="3.20.20.70">
    <property type="entry name" value="Aldolase class I"/>
    <property type="match status" value="1"/>
</dbReference>
<feature type="binding site" evidence="14">
    <location>
        <begin position="221"/>
        <end position="223"/>
    </location>
    <ligand>
        <name>S-adenosyl-L-methionine</name>
        <dbReference type="ChEBI" id="CHEBI:59789"/>
    </ligand>
</feature>
<dbReference type="OrthoDB" id="9793973at2"/>
<dbReference type="CDD" id="cd01335">
    <property type="entry name" value="Radical_SAM"/>
    <property type="match status" value="1"/>
</dbReference>
<keyword evidence="11 14" id="KW-0408">Iron</keyword>
<dbReference type="FunFam" id="3.20.20.70:FF:000014">
    <property type="entry name" value="Probable dual-specificity RNA methyltransferase RlmN"/>
    <property type="match status" value="1"/>
</dbReference>
<dbReference type="GO" id="GO:0000049">
    <property type="term" value="F:tRNA binding"/>
    <property type="evidence" value="ECO:0007669"/>
    <property type="project" value="UniProtKB-UniRule"/>
</dbReference>
<comment type="function">
    <text evidence="14">Specifically methylates position 2 of adenine 2503 in 23S rRNA and position 2 of adenine 37 in tRNAs.</text>
</comment>
<dbReference type="NCBIfam" id="TIGR00048">
    <property type="entry name" value="rRNA_mod_RlmN"/>
    <property type="match status" value="1"/>
</dbReference>
<dbReference type="PANTHER" id="PTHR30544:SF5">
    <property type="entry name" value="RADICAL SAM CORE DOMAIN-CONTAINING PROTEIN"/>
    <property type="match status" value="1"/>
</dbReference>
<keyword evidence="12 14" id="KW-0411">Iron-sulfur</keyword>
<keyword evidence="10 14" id="KW-0479">Metal-binding</keyword>
<dbReference type="GO" id="GO:0070475">
    <property type="term" value="P:rRNA base methylation"/>
    <property type="evidence" value="ECO:0007669"/>
    <property type="project" value="UniProtKB-UniRule"/>
</dbReference>
<evidence type="ECO:0000256" key="1">
    <source>
        <dbReference type="ARBA" id="ARBA00004496"/>
    </source>
</evidence>
<dbReference type="InterPro" id="IPR040072">
    <property type="entry name" value="Methyltransferase_A"/>
</dbReference>
<feature type="binding site" evidence="14">
    <location>
        <position position="297"/>
    </location>
    <ligand>
        <name>S-adenosyl-L-methionine</name>
        <dbReference type="ChEBI" id="CHEBI:59789"/>
    </ligand>
</feature>
<keyword evidence="6 14" id="KW-0489">Methyltransferase</keyword>
<dbReference type="GO" id="GO:0070040">
    <property type="term" value="F:rRNA (adenine(2503)-C2-)-methyltransferase activity"/>
    <property type="evidence" value="ECO:0007669"/>
    <property type="project" value="UniProtKB-UniRule"/>
</dbReference>
<proteinExistence type="inferred from homology"/>
<dbReference type="InterPro" id="IPR048641">
    <property type="entry name" value="RlmN_N"/>
</dbReference>
<dbReference type="InterPro" id="IPR006638">
    <property type="entry name" value="Elp3/MiaA/NifB-like_rSAM"/>
</dbReference>
<feature type="binding site" evidence="14">
    <location>
        <position position="125"/>
    </location>
    <ligand>
        <name>[4Fe-4S] cluster</name>
        <dbReference type="ChEBI" id="CHEBI:49883"/>
        <note>4Fe-4S-S-AdoMet</note>
    </ligand>
</feature>
<evidence type="ECO:0000259" key="15">
    <source>
        <dbReference type="PROSITE" id="PS51918"/>
    </source>
</evidence>
<feature type="binding site" evidence="14">
    <location>
        <position position="122"/>
    </location>
    <ligand>
        <name>[4Fe-4S] cluster</name>
        <dbReference type="ChEBI" id="CHEBI:49883"/>
        <note>4Fe-4S-S-AdoMet</note>
    </ligand>
</feature>
<evidence type="ECO:0000256" key="5">
    <source>
        <dbReference type="ARBA" id="ARBA00022552"/>
    </source>
</evidence>
<keyword evidence="17" id="KW-1185">Reference proteome</keyword>
<evidence type="ECO:0000256" key="4">
    <source>
        <dbReference type="ARBA" id="ARBA00022490"/>
    </source>
</evidence>
<evidence type="ECO:0000256" key="8">
    <source>
        <dbReference type="ARBA" id="ARBA00022691"/>
    </source>
</evidence>
<comment type="cofactor">
    <cofactor evidence="14">
        <name>[4Fe-4S] cluster</name>
        <dbReference type="ChEBI" id="CHEBI:49883"/>
    </cofactor>
    <text evidence="14">Binds 1 [4Fe-4S] cluster. The cluster is coordinated with 3 cysteines and an exchangeable S-adenosyl-L-methionine.</text>
</comment>
<dbReference type="InterPro" id="IPR004383">
    <property type="entry name" value="rRNA_lsu_MTrfase_RlmN/Cfr"/>
</dbReference>
<dbReference type="PIRSF" id="PIRSF006004">
    <property type="entry name" value="CHP00048"/>
    <property type="match status" value="1"/>
</dbReference>
<comment type="caution">
    <text evidence="14">Lacks conserved residue(s) required for the propagation of feature annotation.</text>
</comment>
<dbReference type="GO" id="GO:0002935">
    <property type="term" value="F:tRNA (adenine(37)-C2)-methyltransferase activity"/>
    <property type="evidence" value="ECO:0007669"/>
    <property type="project" value="UniProtKB-UniRule"/>
</dbReference>
<evidence type="ECO:0000256" key="3">
    <source>
        <dbReference type="ARBA" id="ARBA00022485"/>
    </source>
</evidence>
<dbReference type="InterPro" id="IPR007197">
    <property type="entry name" value="rSAM"/>
</dbReference>
<feature type="binding site" evidence="14">
    <location>
        <position position="118"/>
    </location>
    <ligand>
        <name>[4Fe-4S] cluster</name>
        <dbReference type="ChEBI" id="CHEBI:49883"/>
        <note>4Fe-4S-S-AdoMet</note>
    </ligand>
</feature>
<evidence type="ECO:0000256" key="7">
    <source>
        <dbReference type="ARBA" id="ARBA00022679"/>
    </source>
</evidence>
<dbReference type="SUPFAM" id="SSF102114">
    <property type="entry name" value="Radical SAM enzymes"/>
    <property type="match status" value="1"/>
</dbReference>
<comment type="catalytic activity">
    <reaction evidence="14">
        <text>adenosine(2503) in 23S rRNA + 2 reduced [2Fe-2S]-[ferredoxin] + 2 S-adenosyl-L-methionine = 2-methyladenosine(2503) in 23S rRNA + 5'-deoxyadenosine + L-methionine + 2 oxidized [2Fe-2S]-[ferredoxin] + S-adenosyl-L-homocysteine</text>
        <dbReference type="Rhea" id="RHEA:42916"/>
        <dbReference type="Rhea" id="RHEA-COMP:10000"/>
        <dbReference type="Rhea" id="RHEA-COMP:10001"/>
        <dbReference type="Rhea" id="RHEA-COMP:10152"/>
        <dbReference type="Rhea" id="RHEA-COMP:10282"/>
        <dbReference type="ChEBI" id="CHEBI:17319"/>
        <dbReference type="ChEBI" id="CHEBI:33737"/>
        <dbReference type="ChEBI" id="CHEBI:33738"/>
        <dbReference type="ChEBI" id="CHEBI:57844"/>
        <dbReference type="ChEBI" id="CHEBI:57856"/>
        <dbReference type="ChEBI" id="CHEBI:59789"/>
        <dbReference type="ChEBI" id="CHEBI:74411"/>
        <dbReference type="ChEBI" id="CHEBI:74497"/>
        <dbReference type="EC" id="2.1.1.192"/>
    </reaction>
</comment>
<dbReference type="SFLD" id="SFLDG01062">
    <property type="entry name" value="methyltransferase_(Class_A)"/>
    <property type="match status" value="1"/>
</dbReference>
<comment type="miscellaneous">
    <text evidence="14">Reaction proceeds by a ping-pong mechanism involving intermediate methylation of a conserved cysteine residue.</text>
</comment>
<evidence type="ECO:0000256" key="10">
    <source>
        <dbReference type="ARBA" id="ARBA00022723"/>
    </source>
</evidence>
<keyword evidence="9 14" id="KW-0819">tRNA processing</keyword>
<comment type="subcellular location">
    <subcellularLocation>
        <location evidence="1 14">Cytoplasm</location>
    </subcellularLocation>
</comment>
<evidence type="ECO:0000313" key="17">
    <source>
        <dbReference type="Proteomes" id="UP000199611"/>
    </source>
</evidence>
<feature type="active site" description="Proton acceptor" evidence="14">
    <location>
        <position position="98"/>
    </location>
</feature>
<evidence type="ECO:0000256" key="14">
    <source>
        <dbReference type="HAMAP-Rule" id="MF_01849"/>
    </source>
</evidence>
<dbReference type="SMART" id="SM00729">
    <property type="entry name" value="Elp3"/>
    <property type="match status" value="1"/>
</dbReference>
<feature type="binding site" evidence="14">
    <location>
        <begin position="167"/>
        <end position="168"/>
    </location>
    <ligand>
        <name>S-adenosyl-L-methionine</name>
        <dbReference type="ChEBI" id="CHEBI:59789"/>
    </ligand>
</feature>
<dbReference type="EMBL" id="FOUU01000005">
    <property type="protein sequence ID" value="SFM85617.1"/>
    <property type="molecule type" value="Genomic_DNA"/>
</dbReference>
<keyword evidence="7 14" id="KW-0808">Transferase</keyword>
<dbReference type="Proteomes" id="UP000199611">
    <property type="component" value="Unassembled WGS sequence"/>
</dbReference>
<evidence type="ECO:0000256" key="11">
    <source>
        <dbReference type="ARBA" id="ARBA00023004"/>
    </source>
</evidence>
<keyword evidence="13 14" id="KW-1015">Disulfide bond</keyword>
<name>A0A1I4U9I9_9BACT</name>
<dbReference type="EC" id="2.1.1.192" evidence="14"/>
<dbReference type="Pfam" id="PF04055">
    <property type="entry name" value="Radical_SAM"/>
    <property type="match status" value="1"/>
</dbReference>
<dbReference type="AlphaFoldDB" id="A0A1I4U9I9"/>
<keyword evidence="3 14" id="KW-0004">4Fe-4S</keyword>
<dbReference type="GO" id="GO:0046872">
    <property type="term" value="F:metal ion binding"/>
    <property type="evidence" value="ECO:0007669"/>
    <property type="project" value="UniProtKB-KW"/>
</dbReference>
<dbReference type="InterPro" id="IPR027492">
    <property type="entry name" value="RNA_MTrfase_RlmN"/>
</dbReference>
<dbReference type="GO" id="GO:0019843">
    <property type="term" value="F:rRNA binding"/>
    <property type="evidence" value="ECO:0007669"/>
    <property type="project" value="UniProtKB-UniRule"/>
</dbReference>
<evidence type="ECO:0000256" key="13">
    <source>
        <dbReference type="ARBA" id="ARBA00023157"/>
    </source>
</evidence>
<evidence type="ECO:0000313" key="16">
    <source>
        <dbReference type="EMBL" id="SFM85617.1"/>
    </source>
</evidence>
<gene>
    <name evidence="14" type="primary">rlmN</name>
    <name evidence="16" type="ORF">SAMN05660836_01726</name>
</gene>
<comment type="similarity">
    <text evidence="2 14">Belongs to the radical SAM superfamily. RlmN family.</text>
</comment>
<dbReference type="Gene3D" id="1.10.150.530">
    <property type="match status" value="1"/>
</dbReference>
<dbReference type="SFLD" id="SFLDF00275">
    <property type="entry name" value="adenosine_C2_methyltransferase"/>
    <property type="match status" value="1"/>
</dbReference>
<dbReference type="SFLD" id="SFLDS00029">
    <property type="entry name" value="Radical_SAM"/>
    <property type="match status" value="1"/>
</dbReference>
<dbReference type="InterPro" id="IPR058240">
    <property type="entry name" value="rSAM_sf"/>
</dbReference>
<dbReference type="HAMAP" id="MF_01849">
    <property type="entry name" value="RNA_methyltr_RlmN"/>
    <property type="match status" value="1"/>
</dbReference>
<dbReference type="RefSeq" id="WP_093395034.1">
    <property type="nucleotide sequence ID" value="NZ_FOUU01000005.1"/>
</dbReference>
<protein>
    <recommendedName>
        <fullName evidence="14">Probable dual-specificity RNA methyltransferase RlmN</fullName>
        <ecNumber evidence="14">2.1.1.192</ecNumber>
    </recommendedName>
    <alternativeName>
        <fullName evidence="14">23S rRNA (adenine(2503)-C(2))-methyltransferase</fullName>
    </alternativeName>
    <alternativeName>
        <fullName evidence="14">23S rRNA m2A2503 methyltransferase</fullName>
    </alternativeName>
    <alternativeName>
        <fullName evidence="14">Ribosomal RNA large subunit methyltransferase N</fullName>
    </alternativeName>
    <alternativeName>
        <fullName evidence="14">tRNA (adenine(37)-C(2))-methyltransferase</fullName>
    </alternativeName>
    <alternativeName>
        <fullName evidence="14">tRNA m2A37 methyltransferase</fullName>
    </alternativeName>
</protein>
<sequence>MKAEKLHLRNFTPGELEGWIESLGEKKFRARQIFRHLHKRHVDSWDTCTDLSLDLRRRLQNLSTLTALELKKHMVSRDGTERFVFALADSETTGLGIETVMIPDPPRYTVCVSTQVGCPLGCAFCYTGKIGFKRNLTAGEIVEQISLVQRRIGSKRRITNVVFMGMGEPLLNERELFRSLEILLDPQGFSLSHRRITVSTVGIIPAMERLGKSYPVNLAVSLHATSDDVRSRIMPINRTYPLEQLLRACKRYPLPPRKRITFEYILLDGINDSESDALALSEMLKDLRCKVNLIPYNPFPGSPFKRPDDRKIERFQNILLDRYITATTRESRGLDIGAACGQLVGSLENAEESEYGKAGFC</sequence>
<dbReference type="GO" id="GO:0005737">
    <property type="term" value="C:cytoplasm"/>
    <property type="evidence" value="ECO:0007669"/>
    <property type="project" value="UniProtKB-SubCell"/>
</dbReference>
<comment type="catalytic activity">
    <reaction evidence="14">
        <text>adenosine(37) in tRNA + 2 reduced [2Fe-2S]-[ferredoxin] + 2 S-adenosyl-L-methionine = 2-methyladenosine(37) in tRNA + 5'-deoxyadenosine + L-methionine + 2 oxidized [2Fe-2S]-[ferredoxin] + S-adenosyl-L-homocysteine</text>
        <dbReference type="Rhea" id="RHEA:43332"/>
        <dbReference type="Rhea" id="RHEA-COMP:10000"/>
        <dbReference type="Rhea" id="RHEA-COMP:10001"/>
        <dbReference type="Rhea" id="RHEA-COMP:10162"/>
        <dbReference type="Rhea" id="RHEA-COMP:10485"/>
        <dbReference type="ChEBI" id="CHEBI:17319"/>
        <dbReference type="ChEBI" id="CHEBI:33737"/>
        <dbReference type="ChEBI" id="CHEBI:33738"/>
        <dbReference type="ChEBI" id="CHEBI:57844"/>
        <dbReference type="ChEBI" id="CHEBI:57856"/>
        <dbReference type="ChEBI" id="CHEBI:59789"/>
        <dbReference type="ChEBI" id="CHEBI:74411"/>
        <dbReference type="ChEBI" id="CHEBI:74497"/>
        <dbReference type="EC" id="2.1.1.192"/>
    </reaction>
</comment>
<keyword evidence="8 14" id="KW-0949">S-adenosyl-L-methionine</keyword>
<keyword evidence="5 14" id="KW-0698">rRNA processing</keyword>
<dbReference type="GO" id="GO:0051539">
    <property type="term" value="F:4 iron, 4 sulfur cluster binding"/>
    <property type="evidence" value="ECO:0007669"/>
    <property type="project" value="UniProtKB-UniRule"/>
</dbReference>
<reference evidence="16 17" key="1">
    <citation type="submission" date="2016-10" db="EMBL/GenBank/DDBJ databases">
        <authorList>
            <person name="de Groot N.N."/>
        </authorList>
    </citation>
    <scope>NUCLEOTIDE SEQUENCE [LARGE SCALE GENOMIC DNA]</scope>
    <source>
        <strain evidence="16 17">DSM 9990</strain>
    </source>
</reference>
<feature type="active site" description="S-methylcysteine intermediate" evidence="14">
    <location>
        <position position="340"/>
    </location>
</feature>
<evidence type="ECO:0000256" key="2">
    <source>
        <dbReference type="ARBA" id="ARBA00007544"/>
    </source>
</evidence>
<dbReference type="Pfam" id="PF21016">
    <property type="entry name" value="RlmN_N"/>
    <property type="match status" value="1"/>
</dbReference>
<dbReference type="STRING" id="39841.SAMN05660836_01726"/>
<evidence type="ECO:0000256" key="9">
    <source>
        <dbReference type="ARBA" id="ARBA00022694"/>
    </source>
</evidence>
<dbReference type="PANTHER" id="PTHR30544">
    <property type="entry name" value="23S RRNA METHYLTRANSFERASE"/>
    <property type="match status" value="1"/>
</dbReference>
<feature type="binding site" evidence="14">
    <location>
        <position position="199"/>
    </location>
    <ligand>
        <name>S-adenosyl-L-methionine</name>
        <dbReference type="ChEBI" id="CHEBI:59789"/>
    </ligand>
</feature>
<organism evidence="16 17">
    <name type="scientific">Thermodesulforhabdus norvegica</name>
    <dbReference type="NCBI Taxonomy" id="39841"/>
    <lineage>
        <taxon>Bacteria</taxon>
        <taxon>Pseudomonadati</taxon>
        <taxon>Thermodesulfobacteriota</taxon>
        <taxon>Syntrophobacteria</taxon>
        <taxon>Syntrophobacterales</taxon>
        <taxon>Thermodesulforhabdaceae</taxon>
        <taxon>Thermodesulforhabdus</taxon>
    </lineage>
</organism>